<dbReference type="SUPFAM" id="SSF53098">
    <property type="entry name" value="Ribonuclease H-like"/>
    <property type="match status" value="1"/>
</dbReference>
<dbReference type="EMBL" id="BRPK01000002">
    <property type="protein sequence ID" value="GLB35233.1"/>
    <property type="molecule type" value="Genomic_DNA"/>
</dbReference>
<reference evidence="1" key="1">
    <citation type="submission" date="2022-07" db="EMBL/GenBank/DDBJ databases">
        <title>The genome of Lyophyllum shimeji provides insight into the initial evolution of ectomycorrhizal fungal genome.</title>
        <authorList>
            <person name="Kobayashi Y."/>
            <person name="Shibata T."/>
            <person name="Hirakawa H."/>
            <person name="Shigenobu S."/>
            <person name="Nishiyama T."/>
            <person name="Yamada A."/>
            <person name="Hasebe M."/>
            <person name="Kawaguchi M."/>
        </authorList>
    </citation>
    <scope>NUCLEOTIDE SEQUENCE</scope>
    <source>
        <strain evidence="1">AT787</strain>
    </source>
</reference>
<dbReference type="GO" id="GO:0003676">
    <property type="term" value="F:nucleic acid binding"/>
    <property type="evidence" value="ECO:0007669"/>
    <property type="project" value="InterPro"/>
</dbReference>
<dbReference type="Proteomes" id="UP001063166">
    <property type="component" value="Unassembled WGS sequence"/>
</dbReference>
<gene>
    <name evidence="1" type="ORF">LshimejAT787_0207980</name>
</gene>
<keyword evidence="2" id="KW-1185">Reference proteome</keyword>
<accession>A0A9P3PFZ4</accession>
<proteinExistence type="predicted"/>
<evidence type="ECO:0000313" key="1">
    <source>
        <dbReference type="EMBL" id="GLB35233.1"/>
    </source>
</evidence>
<organism evidence="1 2">
    <name type="scientific">Lyophyllum shimeji</name>
    <name type="common">Hon-shimeji</name>
    <name type="synonym">Tricholoma shimeji</name>
    <dbReference type="NCBI Taxonomy" id="47721"/>
    <lineage>
        <taxon>Eukaryota</taxon>
        <taxon>Fungi</taxon>
        <taxon>Dikarya</taxon>
        <taxon>Basidiomycota</taxon>
        <taxon>Agaricomycotina</taxon>
        <taxon>Agaricomycetes</taxon>
        <taxon>Agaricomycetidae</taxon>
        <taxon>Agaricales</taxon>
        <taxon>Tricholomatineae</taxon>
        <taxon>Lyophyllaceae</taxon>
        <taxon>Lyophyllum</taxon>
    </lineage>
</organism>
<dbReference type="OrthoDB" id="3237746at2759"/>
<comment type="caution">
    <text evidence="1">The sequence shown here is derived from an EMBL/GenBank/DDBJ whole genome shotgun (WGS) entry which is preliminary data.</text>
</comment>
<dbReference type="AlphaFoldDB" id="A0A9P3PFZ4"/>
<evidence type="ECO:0000313" key="2">
    <source>
        <dbReference type="Proteomes" id="UP001063166"/>
    </source>
</evidence>
<dbReference type="InterPro" id="IPR036397">
    <property type="entry name" value="RNaseH_sf"/>
</dbReference>
<dbReference type="InterPro" id="IPR012337">
    <property type="entry name" value="RNaseH-like_sf"/>
</dbReference>
<dbReference type="Gene3D" id="3.30.420.10">
    <property type="entry name" value="Ribonuclease H-like superfamily/Ribonuclease H"/>
    <property type="match status" value="1"/>
</dbReference>
<sequence length="177" mass="19889">MDIFMADGGSHFKNHEVKDFCDELGITHITTAAYAPLKCLCAPNHNNAMDEDDVDPTTIPANWPNHFDEAIRQLNDRILPALNTTLRELLFGLRLRPDNPPSLTTQPTTITDVQTNFTLSDNFHMDAHLRALQDAECCKESFDKTSLLTTFNNSNLVQVYDSASDFNHKAINKIALK</sequence>
<protein>
    <submittedName>
        <fullName evidence="1">Retrotransposable element Tf2 155 kDa protein type 1-like</fullName>
    </submittedName>
</protein>
<name>A0A9P3PFZ4_LYOSH</name>